<evidence type="ECO:0000313" key="1">
    <source>
        <dbReference type="EMBL" id="MFC5176895.1"/>
    </source>
</evidence>
<protein>
    <submittedName>
        <fullName evidence="1">TolB family protein</fullName>
    </submittedName>
</protein>
<reference evidence="2" key="1">
    <citation type="journal article" date="2019" name="Int. J. Syst. Evol. Microbiol.">
        <title>The Global Catalogue of Microorganisms (GCM) 10K type strain sequencing project: providing services to taxonomists for standard genome sequencing and annotation.</title>
        <authorList>
            <consortium name="The Broad Institute Genomics Platform"/>
            <consortium name="The Broad Institute Genome Sequencing Center for Infectious Disease"/>
            <person name="Wu L."/>
            <person name="Ma J."/>
        </authorList>
    </citation>
    <scope>NUCLEOTIDE SEQUENCE [LARGE SCALE GENOMIC DNA]</scope>
    <source>
        <strain evidence="2">DFY41</strain>
    </source>
</reference>
<dbReference type="Proteomes" id="UP001596087">
    <property type="component" value="Unassembled WGS sequence"/>
</dbReference>
<accession>A0ABW0BIG4</accession>
<keyword evidence="2" id="KW-1185">Reference proteome</keyword>
<proteinExistence type="predicted"/>
<evidence type="ECO:0000313" key="2">
    <source>
        <dbReference type="Proteomes" id="UP001596087"/>
    </source>
</evidence>
<name>A0ABW0BIG4_9ACTN</name>
<organism evidence="1 2">
    <name type="scientific">Nocardioides taihuensis</name>
    <dbReference type="NCBI Taxonomy" id="1835606"/>
    <lineage>
        <taxon>Bacteria</taxon>
        <taxon>Bacillati</taxon>
        <taxon>Actinomycetota</taxon>
        <taxon>Actinomycetes</taxon>
        <taxon>Propionibacteriales</taxon>
        <taxon>Nocardioidaceae</taxon>
        <taxon>Nocardioides</taxon>
    </lineage>
</organism>
<dbReference type="EMBL" id="JBHSKD010000008">
    <property type="protein sequence ID" value="MFC5176895.1"/>
    <property type="molecule type" value="Genomic_DNA"/>
</dbReference>
<dbReference type="InterPro" id="IPR011042">
    <property type="entry name" value="6-blade_b-propeller_TolB-like"/>
</dbReference>
<comment type="caution">
    <text evidence="1">The sequence shown here is derived from an EMBL/GenBank/DDBJ whole genome shotgun (WGS) entry which is preliminary data.</text>
</comment>
<dbReference type="RefSeq" id="WP_378589514.1">
    <property type="nucleotide sequence ID" value="NZ_JBHSKD010000008.1"/>
</dbReference>
<sequence>MASFWPDGRLADTLGSFDLSGNGRFVLFESQGRTYRRDLRDDVTEQLALPRDHMPRAPVITSGGRFVAYLNTDVVGRQGHSRLVADIYVHDVRRDVTRRVLRVSDRVGGAHLSEGPVLGGGLRYVAFASRDPDFALHDTNARRDVFVLDRRSGHVDLVSATPRGRPGNGLSCCMDMTADGRTVVFISVASNLVRGDTNDTADVFLRDLDAGTTTRLNVTADGGQSRGPAWWPTVSADGSTAAFIARPHSLGLSSTDNEWEALVRDLVAGTTTPVAPDPLAGGSYRPTLSEDGRYVAYDSSRPDITSTPGCTDSHSHVYLHDRLEQTTTCLSPNLDPQILTDGVDAHISADGAVVAFYSELELLPSLEFAERFYAWRRTPPFPLTPSRTYP</sequence>
<dbReference type="Gene3D" id="2.120.10.30">
    <property type="entry name" value="TolB, C-terminal domain"/>
    <property type="match status" value="1"/>
</dbReference>
<gene>
    <name evidence="1" type="ORF">ACFPGP_09450</name>
</gene>
<dbReference type="SUPFAM" id="SSF82171">
    <property type="entry name" value="DPP6 N-terminal domain-like"/>
    <property type="match status" value="1"/>
</dbReference>